<evidence type="ECO:0000256" key="4">
    <source>
        <dbReference type="SAM" id="MobiDB-lite"/>
    </source>
</evidence>
<dbReference type="GeneID" id="106456924"/>
<dbReference type="PROSITE" id="PS51845">
    <property type="entry name" value="PDEASE_I_2"/>
    <property type="match status" value="1"/>
</dbReference>
<feature type="domain" description="PDEase" evidence="5">
    <location>
        <begin position="113"/>
        <end position="434"/>
    </location>
</feature>
<feature type="compositionally biased region" description="Low complexity" evidence="4">
    <location>
        <begin position="945"/>
        <end position="963"/>
    </location>
</feature>
<organism evidence="6 8">
    <name type="scientific">Limulus polyphemus</name>
    <name type="common">Atlantic horseshoe crab</name>
    <dbReference type="NCBI Taxonomy" id="6850"/>
    <lineage>
        <taxon>Eukaryota</taxon>
        <taxon>Metazoa</taxon>
        <taxon>Ecdysozoa</taxon>
        <taxon>Arthropoda</taxon>
        <taxon>Chelicerata</taxon>
        <taxon>Merostomata</taxon>
        <taxon>Xiphosura</taxon>
        <taxon>Limulidae</taxon>
        <taxon>Limulus</taxon>
    </lineage>
</organism>
<gene>
    <name evidence="7 8" type="primary">LOC106456924</name>
</gene>
<dbReference type="RefSeq" id="XP_022238416.1">
    <property type="nucleotide sequence ID" value="XM_022382708.1"/>
</dbReference>
<dbReference type="SMART" id="SM00471">
    <property type="entry name" value="HDc"/>
    <property type="match status" value="1"/>
</dbReference>
<protein>
    <recommendedName>
        <fullName evidence="3">Phosphodiesterase</fullName>
        <ecNumber evidence="3">3.1.4.-</ecNumber>
    </recommendedName>
</protein>
<dbReference type="InterPro" id="IPR023088">
    <property type="entry name" value="PDEase"/>
</dbReference>
<dbReference type="InterPro" id="IPR023174">
    <property type="entry name" value="PDEase_CS"/>
</dbReference>
<keyword evidence="6" id="KW-1185">Reference proteome</keyword>
<feature type="region of interest" description="Disordered" evidence="4">
    <location>
        <begin position="937"/>
        <end position="991"/>
    </location>
</feature>
<dbReference type="Gene3D" id="1.10.1300.10">
    <property type="entry name" value="3'5'-cyclic nucleotide phosphodiesterase, catalytic domain"/>
    <property type="match status" value="1"/>
</dbReference>
<dbReference type="PRINTS" id="PR00387">
    <property type="entry name" value="PDIESTERASE1"/>
</dbReference>
<dbReference type="CDD" id="cd00077">
    <property type="entry name" value="HDc"/>
    <property type="match status" value="1"/>
</dbReference>
<dbReference type="Pfam" id="PF00233">
    <property type="entry name" value="PDEase_I"/>
    <property type="match status" value="1"/>
</dbReference>
<keyword evidence="2 3" id="KW-0378">Hydrolase</keyword>
<dbReference type="InterPro" id="IPR002073">
    <property type="entry name" value="PDEase_catalytic_dom"/>
</dbReference>
<keyword evidence="1 3" id="KW-0479">Metal-binding</keyword>
<feature type="compositionally biased region" description="Polar residues" evidence="4">
    <location>
        <begin position="789"/>
        <end position="801"/>
    </location>
</feature>
<feature type="compositionally biased region" description="Basic and acidic residues" evidence="4">
    <location>
        <begin position="652"/>
        <end position="664"/>
    </location>
</feature>
<comment type="similarity">
    <text evidence="3">Belongs to the cyclic nucleotide phosphodiesterase family.</text>
</comment>
<dbReference type="InterPro" id="IPR003607">
    <property type="entry name" value="HD/PDEase_dom"/>
</dbReference>
<dbReference type="SUPFAM" id="SSF109604">
    <property type="entry name" value="HD-domain/PDEase-like"/>
    <property type="match status" value="1"/>
</dbReference>
<accession>A0ABM1S462</accession>
<evidence type="ECO:0000256" key="1">
    <source>
        <dbReference type="ARBA" id="ARBA00022723"/>
    </source>
</evidence>
<evidence type="ECO:0000259" key="5">
    <source>
        <dbReference type="PROSITE" id="PS51845"/>
    </source>
</evidence>
<evidence type="ECO:0000256" key="3">
    <source>
        <dbReference type="RuleBase" id="RU363067"/>
    </source>
</evidence>
<dbReference type="InterPro" id="IPR036971">
    <property type="entry name" value="PDEase_catalytic_dom_sf"/>
</dbReference>
<sequence length="1226" mass="138151">MIPYSTCVCFRTQQQASKRAPLRPTTVQKKTKVTVGKDSNGTLCIKVSERTNESTVVEHMKKTSDISHSENMLLQNLNLDVRGYRLRGQFRTLQRSRRHQPILKPHICQQHGLDDTYNGVVQCLIASSGQWAFSTFTLDVATGGHSLSVLLVHLFHQYGLIGKFHLDVLKVYKCFNLIESSYHVDNPYHNSVHAADVTQAMHCFLQEEVIAQQITPSEIMASLLGAVCHDLDHPGVNQPFLIATSNHLAALYKNFSVLENHHWRSAVSCLRESELLDHLSETRDDVECQIRSLILATDIARQQEFLSRFKKYMEESSLDLSKKEFRQFILQLGLKCADLCNPCRPWAISQQWSYQVCQEFYRQGDIERELGLPVTPMCDRTRTSVARIQSDFFLYVVSPLFEIWDQFMNTPLSNQLLKNLRYNQAEWEKVLERELCDKEETSTMIGVAAMAMEEFAPLASDEEDTIDECGSLFSESFFLGEALGTFQRRRYSMPEKLVSILPTDSSRKTSVPRALEYRRKSNNGSSSFTSFRVPSPNVYILSEETTTSRLLQPRTSIATLSAGIDSMYLDRFQTLAEVKKEPSFQHLSISSLEKTDKKLEDIRTKNFGEDVDVGSEIVEYSARSKTPEDNMSLQMYAQRISSSPTKSVASSSKEEESDKEHGEEEATVVACSNGCCTRTPSPKCSIPSIENAQQTEYFRQSDSSLISRHQGNYQRIACSSPYNISREKDCSSHQSGSSSSRNFVDINDQYLNLLGCEHNSATVQLGAAWLAEQRDESYLFEEGEDRNTEFNTRMKQTSWSSHVRRSLSEERPEPPSKDFDSPAPSLRVSTNSLYSTNSRLTCRRGSAPMVITRSALSELQDLSEYYGGLKERSLTSSFGRRWSIPAEPVAGFLPDSLSSNLKNKKDENCRYNKRYLRKELIRRHSFGLLENLLVVPSSESENDGSSTAPTSTGTTCSTRRNSSVQPGTIHRSFSSKGTFEIDSNDQEGSFSSETQDVFLPCISPSIKQLARRRGSLPVDVPLSLMSRLKPALSPTRPRPTFEMEALQKLEREAHSENLVCRRKSMGEILQVLLCPTGNRLNFQGLNAGSSRGQKAVNQGMVINSRHPEFQGLPRRRSGGLELFSGFWHSKTQEKSPEQCTYKQRVKLLRQSCSLDSSGYSEWLLQPTVTDALNHTMCSSGRFSVTTGGFLSSSGIASTARYQQRRGSVPINFRLLSLSSGDTPSED</sequence>
<evidence type="ECO:0000313" key="7">
    <source>
        <dbReference type="RefSeq" id="XP_022238416.1"/>
    </source>
</evidence>
<feature type="compositionally biased region" description="Basic and acidic residues" evidence="4">
    <location>
        <begin position="806"/>
        <end position="820"/>
    </location>
</feature>
<name>A0ABM1S462_LIMPO</name>
<evidence type="ECO:0000313" key="6">
    <source>
        <dbReference type="Proteomes" id="UP000694941"/>
    </source>
</evidence>
<comment type="cofactor">
    <cofactor evidence="3">
        <name>a divalent metal cation</name>
        <dbReference type="ChEBI" id="CHEBI:60240"/>
    </cofactor>
    <text evidence="3">Binds 2 divalent metal cations per subunit. Site 1 may preferentially bind zinc ions, while site 2 has a preference for magnesium and/or manganese ions.</text>
</comment>
<dbReference type="PROSITE" id="PS00126">
    <property type="entry name" value="PDEASE_I_1"/>
    <property type="match status" value="1"/>
</dbReference>
<feature type="region of interest" description="Disordered" evidence="4">
    <location>
        <begin position="789"/>
        <end position="830"/>
    </location>
</feature>
<dbReference type="EC" id="3.1.4.-" evidence="3"/>
<proteinExistence type="inferred from homology"/>
<dbReference type="PANTHER" id="PTHR11347">
    <property type="entry name" value="CYCLIC NUCLEOTIDE PHOSPHODIESTERASE"/>
    <property type="match status" value="1"/>
</dbReference>
<feature type="region of interest" description="Disordered" evidence="4">
    <location>
        <begin position="639"/>
        <end position="665"/>
    </location>
</feature>
<reference evidence="7 8" key="1">
    <citation type="submission" date="2025-05" db="UniProtKB">
        <authorList>
            <consortium name="RefSeq"/>
        </authorList>
    </citation>
    <scope>IDENTIFICATION</scope>
    <source>
        <tissue evidence="7 8">Muscle</tissue>
    </source>
</reference>
<dbReference type="Proteomes" id="UP000694941">
    <property type="component" value="Unplaced"/>
</dbReference>
<evidence type="ECO:0000256" key="2">
    <source>
        <dbReference type="ARBA" id="ARBA00022801"/>
    </source>
</evidence>
<evidence type="ECO:0000313" key="8">
    <source>
        <dbReference type="RefSeq" id="XP_022238417.1"/>
    </source>
</evidence>
<dbReference type="RefSeq" id="XP_022238417.1">
    <property type="nucleotide sequence ID" value="XM_022382709.1"/>
</dbReference>
<feature type="compositionally biased region" description="Low complexity" evidence="4">
    <location>
        <begin position="641"/>
        <end position="651"/>
    </location>
</feature>